<gene>
    <name evidence="1" type="primary">ZBED5_314</name>
    <name evidence="1" type="ORF">AVEN_264126_1</name>
</gene>
<organism evidence="1 2">
    <name type="scientific">Araneus ventricosus</name>
    <name type="common">Orbweaver spider</name>
    <name type="synonym">Epeira ventricosa</name>
    <dbReference type="NCBI Taxonomy" id="182803"/>
    <lineage>
        <taxon>Eukaryota</taxon>
        <taxon>Metazoa</taxon>
        <taxon>Ecdysozoa</taxon>
        <taxon>Arthropoda</taxon>
        <taxon>Chelicerata</taxon>
        <taxon>Arachnida</taxon>
        <taxon>Araneae</taxon>
        <taxon>Araneomorphae</taxon>
        <taxon>Entelegynae</taxon>
        <taxon>Araneoidea</taxon>
        <taxon>Araneidae</taxon>
        <taxon>Araneus</taxon>
    </lineage>
</organism>
<reference evidence="1 2" key="1">
    <citation type="journal article" date="2019" name="Sci. Rep.">
        <title>Orb-weaving spider Araneus ventricosus genome elucidates the spidroin gene catalogue.</title>
        <authorList>
            <person name="Kono N."/>
            <person name="Nakamura H."/>
            <person name="Ohtoshi R."/>
            <person name="Moran D.A.P."/>
            <person name="Shinohara A."/>
            <person name="Yoshida Y."/>
            <person name="Fujiwara M."/>
            <person name="Mori M."/>
            <person name="Tomita M."/>
            <person name="Arakawa K."/>
        </authorList>
    </citation>
    <scope>NUCLEOTIDE SEQUENCE [LARGE SCALE GENOMIC DNA]</scope>
</reference>
<dbReference type="EMBL" id="BGPR01010524">
    <property type="protein sequence ID" value="GBN46636.1"/>
    <property type="molecule type" value="Genomic_DNA"/>
</dbReference>
<dbReference type="OrthoDB" id="1101576at2759"/>
<dbReference type="PANTHER" id="PTHR45913:SF19">
    <property type="entry name" value="LOW QUALITY PROTEIN: ZINC FINGER BED DOMAIN-CONTAINING PROTEIN 5-LIKE"/>
    <property type="match status" value="1"/>
</dbReference>
<comment type="caution">
    <text evidence="1">The sequence shown here is derived from an EMBL/GenBank/DDBJ whole genome shotgun (WGS) entry which is preliminary data.</text>
</comment>
<sequence length="522" mass="59672">MDRWLENGSLKKTDVVSSNAEIAESKDTAFLEPAMQSTSISVQLQPHLLTLPSSNFGQVVSTKRRKYVTNYLSFGFTNTGNEEAPDTISFRVYWAKVIVNRLKVCLFLTILKKSVFADDIELELISRLQACNAYALQLDEFTNFAGLAILLVFIRYDFNKKIEEDLLLCESVNINTTGENILNCIDNFMTTHEINWGKCIEVCSDGAKAMTGKVRGVVARIKNVAKSCNSTHYILHRYALVTKRISATFKSVLDEAVKIINFIKSKPLQSRIFKAMCEDMGSLHTTLLLHTEVRWLSRGKMLVRIFELRMKLMAYFIGHKFELSDRLNNMAWLSTLAYLADIFGKLNELCLALQGKQVNILQAKDKLVAFSRKIQYWISAVEQNNFGCFQTLSDFLEESEVDLDMEIRDFIKTHLSSLQQSVSDCFPNLENQDNYWVQNPFKIKEKPKGFHSMDYENLIELISDAQLEAKFRTVSLTIFWSDVFDEYPNLAKQAILILLPFATTYLCEAGFSKPSCDKNQIL</sequence>
<evidence type="ECO:0000313" key="2">
    <source>
        <dbReference type="Proteomes" id="UP000499080"/>
    </source>
</evidence>
<protein>
    <submittedName>
        <fullName evidence="1">Zinc finger BED domain-containing protein 5</fullName>
    </submittedName>
</protein>
<dbReference type="Proteomes" id="UP000499080">
    <property type="component" value="Unassembled WGS sequence"/>
</dbReference>
<name>A0A4Y2P9F8_ARAVE</name>
<dbReference type="PANTHER" id="PTHR45913">
    <property type="entry name" value="EPM2A-INTERACTING PROTEIN 1"/>
    <property type="match status" value="1"/>
</dbReference>
<accession>A0A4Y2P9F8</accession>
<evidence type="ECO:0000313" key="1">
    <source>
        <dbReference type="EMBL" id="GBN46636.1"/>
    </source>
</evidence>
<dbReference type="AlphaFoldDB" id="A0A4Y2P9F8"/>
<proteinExistence type="predicted"/>
<keyword evidence="2" id="KW-1185">Reference proteome</keyword>
<dbReference type="SUPFAM" id="SSF53098">
    <property type="entry name" value="Ribonuclease H-like"/>
    <property type="match status" value="1"/>
</dbReference>
<dbReference type="InterPro" id="IPR012337">
    <property type="entry name" value="RNaseH-like_sf"/>
</dbReference>